<dbReference type="EMBL" id="MJBS01000221">
    <property type="protein sequence ID" value="OHE90818.1"/>
    <property type="molecule type" value="Genomic_DNA"/>
</dbReference>
<dbReference type="GeneID" id="34567017"/>
<feature type="compositionally biased region" description="Basic and acidic residues" evidence="1">
    <location>
        <begin position="43"/>
        <end position="57"/>
    </location>
</feature>
<dbReference type="Proteomes" id="UP000176998">
    <property type="component" value="Unassembled WGS sequence"/>
</dbReference>
<organism evidence="2 3">
    <name type="scientific">Colletotrichum orchidophilum</name>
    <dbReference type="NCBI Taxonomy" id="1209926"/>
    <lineage>
        <taxon>Eukaryota</taxon>
        <taxon>Fungi</taxon>
        <taxon>Dikarya</taxon>
        <taxon>Ascomycota</taxon>
        <taxon>Pezizomycotina</taxon>
        <taxon>Sordariomycetes</taxon>
        <taxon>Hypocreomycetidae</taxon>
        <taxon>Glomerellales</taxon>
        <taxon>Glomerellaceae</taxon>
        <taxon>Colletotrichum</taxon>
    </lineage>
</organism>
<keyword evidence="3" id="KW-1185">Reference proteome</keyword>
<dbReference type="RefSeq" id="XP_022467993.1">
    <property type="nucleotide sequence ID" value="XM_022625507.1"/>
</dbReference>
<feature type="region of interest" description="Disordered" evidence="1">
    <location>
        <begin position="165"/>
        <end position="387"/>
    </location>
</feature>
<proteinExistence type="predicted"/>
<accession>A0A1G4ANQ1</accession>
<evidence type="ECO:0000313" key="3">
    <source>
        <dbReference type="Proteomes" id="UP000176998"/>
    </source>
</evidence>
<evidence type="ECO:0000313" key="2">
    <source>
        <dbReference type="EMBL" id="OHE90818.1"/>
    </source>
</evidence>
<sequence length="407" mass="44942">MCWEKQIIYTDCHHSVFEDLDCTNWKMRQRDHSSSFNSSQHSVRKDQQYKSHDNDRPQKRKSSWMVLVCPFFAFMSTPAPEKEASGSGACRGRKRCANPVSGKCPRCVQDQAVAAAKNQGMAVPVTPTRRQRPDGAAAATVSLRRQGFMADENLCVEGRLSGVTNDAYGASGDRQASQRSTTRRYQNSGSWGAPRGGYYNGNGPRRDIGDDGGGDGGGGGAALGSSSQKSPTSPWHNNRFHEARKQEARQQCRRPEQQGAQQADRHQQPQDQRIPVGHDRQQQQQQQQQQESSGSTAHLPTQPQPPLYVRGPTLHLVPRPLKITKKTNNTSRAVTAEGSGGLARSTASASRPQQPYVANERGQRSSRGQQDGRTVVSPEPHIKGVGFPPELPLEELIDEVEMLWRRA</sequence>
<comment type="caution">
    <text evidence="2">The sequence shown here is derived from an EMBL/GenBank/DDBJ whole genome shotgun (WGS) entry which is preliminary data.</text>
</comment>
<feature type="compositionally biased region" description="Polar residues" evidence="1">
    <location>
        <begin position="224"/>
        <end position="236"/>
    </location>
</feature>
<name>A0A1G4ANQ1_9PEZI</name>
<protein>
    <submittedName>
        <fullName evidence="2">Uncharacterized protein</fullName>
    </submittedName>
</protein>
<feature type="compositionally biased region" description="Polar residues" evidence="1">
    <location>
        <begin position="291"/>
        <end position="301"/>
    </location>
</feature>
<evidence type="ECO:0000256" key="1">
    <source>
        <dbReference type="SAM" id="MobiDB-lite"/>
    </source>
</evidence>
<dbReference type="OrthoDB" id="4824153at2759"/>
<dbReference type="AlphaFoldDB" id="A0A1G4ANQ1"/>
<feature type="region of interest" description="Disordered" evidence="1">
    <location>
        <begin position="33"/>
        <end position="58"/>
    </location>
</feature>
<gene>
    <name evidence="2" type="ORF">CORC01_13892</name>
</gene>
<feature type="compositionally biased region" description="Polar residues" evidence="1">
    <location>
        <begin position="174"/>
        <end position="190"/>
    </location>
</feature>
<feature type="compositionally biased region" description="Basic and acidic residues" evidence="1">
    <location>
        <begin position="239"/>
        <end position="256"/>
    </location>
</feature>
<reference evidence="2 3" key="1">
    <citation type="submission" date="2016-09" db="EMBL/GenBank/DDBJ databases">
        <authorList>
            <person name="Capua I."/>
            <person name="De Benedictis P."/>
            <person name="Joannis T."/>
            <person name="Lombin L.H."/>
            <person name="Cattoli G."/>
        </authorList>
    </citation>
    <scope>NUCLEOTIDE SEQUENCE [LARGE SCALE GENOMIC DNA]</scope>
    <source>
        <strain evidence="2 3">IMI 309357</strain>
    </source>
</reference>